<dbReference type="EMBL" id="OR769223">
    <property type="protein sequence ID" value="WQJ53679.1"/>
    <property type="molecule type" value="Genomic_DNA"/>
</dbReference>
<dbReference type="Proteomes" id="UP001358193">
    <property type="component" value="Segment"/>
</dbReference>
<proteinExistence type="predicted"/>
<reference evidence="1 2" key="1">
    <citation type="submission" date="2023-11" db="EMBL/GenBank/DDBJ databases">
        <authorList>
            <person name="Cook R."/>
            <person name="Crisci M."/>
            <person name="Pye H."/>
            <person name="Adriaenssens E."/>
            <person name="Santini J."/>
        </authorList>
    </citation>
    <scope>NUCLEOTIDE SEQUENCE [LARGE SCALE GENOMIC DNA]</scope>
    <source>
        <strain evidence="1">Lak_Megaphage_Sonny</strain>
    </source>
</reference>
<protein>
    <recommendedName>
        <fullName evidence="3">Phage protein</fullName>
    </recommendedName>
</protein>
<sequence length="122" mass="13739">MTNSKQILNNDTDITEKICDENIISNDLLEQKIKNKAKVRITAYQARILMDGIDGILDSIDEAILKAVKQNLFEITYELPAAFSKSPIYSQIKTNYINRGFIVNGRQGTSTMSLNIKWAAIV</sequence>
<organism evidence="1 2">
    <name type="scientific">phage Lak_Megaphage_Sonny</name>
    <dbReference type="NCBI Taxonomy" id="3109229"/>
    <lineage>
        <taxon>Viruses</taxon>
        <taxon>Duplodnaviria</taxon>
        <taxon>Heunggongvirae</taxon>
        <taxon>Uroviricota</taxon>
        <taxon>Caudoviricetes</taxon>
        <taxon>Caudoviricetes code 15 clade</taxon>
    </lineage>
</organism>
<evidence type="ECO:0000313" key="1">
    <source>
        <dbReference type="EMBL" id="WQJ53679.1"/>
    </source>
</evidence>
<evidence type="ECO:0000313" key="2">
    <source>
        <dbReference type="Proteomes" id="UP001358193"/>
    </source>
</evidence>
<evidence type="ECO:0008006" key="3">
    <source>
        <dbReference type="Google" id="ProtNLM"/>
    </source>
</evidence>
<keyword evidence="2" id="KW-1185">Reference proteome</keyword>
<accession>A0ABZ0Z3A3</accession>
<name>A0ABZ0Z3A3_9CAUD</name>